<evidence type="ECO:0000313" key="1">
    <source>
        <dbReference type="EMBL" id="CCA22038.1"/>
    </source>
</evidence>
<dbReference type="HOGENOM" id="CLU_2643176_0_0_1"/>
<sequence>MYLTAVLIEVEKGPRIVVPGIKDTVASRIRSVPHGMQQLTHSIIYCKLPYLMRVFLARSAEMRSITLAVRMRRAVVT</sequence>
<gene>
    <name evidence="1" type="primary">AlNc14C141G7265</name>
    <name evidence="1" type="ORF">ALNC14_081810</name>
</gene>
<protein>
    <submittedName>
        <fullName evidence="1">AlNc14C141G7265 protein</fullName>
    </submittedName>
</protein>
<dbReference type="EMBL" id="FR824186">
    <property type="protein sequence ID" value="CCA22038.1"/>
    <property type="molecule type" value="Genomic_DNA"/>
</dbReference>
<accession>F0WL77</accession>
<reference evidence="1" key="2">
    <citation type="submission" date="2011-02" db="EMBL/GenBank/DDBJ databases">
        <authorList>
            <person name="MacLean D."/>
        </authorList>
    </citation>
    <scope>NUCLEOTIDE SEQUENCE</scope>
</reference>
<organism evidence="1">
    <name type="scientific">Albugo laibachii Nc14</name>
    <dbReference type="NCBI Taxonomy" id="890382"/>
    <lineage>
        <taxon>Eukaryota</taxon>
        <taxon>Sar</taxon>
        <taxon>Stramenopiles</taxon>
        <taxon>Oomycota</taxon>
        <taxon>Peronosporomycetes</taxon>
        <taxon>Albuginales</taxon>
        <taxon>Albuginaceae</taxon>
        <taxon>Albugo</taxon>
    </lineage>
</organism>
<dbReference type="AlphaFoldDB" id="F0WL77"/>
<proteinExistence type="predicted"/>
<reference evidence="1" key="1">
    <citation type="journal article" date="2011" name="PLoS Biol.">
        <title>Gene gain and loss during evolution of obligate parasitism in the white rust pathogen of Arabidopsis thaliana.</title>
        <authorList>
            <person name="Kemen E."/>
            <person name="Gardiner A."/>
            <person name="Schultz-Larsen T."/>
            <person name="Kemen A.C."/>
            <person name="Balmuth A.L."/>
            <person name="Robert-Seilaniantz A."/>
            <person name="Bailey K."/>
            <person name="Holub E."/>
            <person name="Studholme D.J."/>
            <person name="Maclean D."/>
            <person name="Jones J.D."/>
        </authorList>
    </citation>
    <scope>NUCLEOTIDE SEQUENCE</scope>
</reference>
<name>F0WL77_9STRA</name>